<keyword evidence="3" id="KW-1185">Reference proteome</keyword>
<reference evidence="3" key="1">
    <citation type="journal article" date="2019" name="Int. J. Syst. Evol. Microbiol.">
        <title>The Global Catalogue of Microorganisms (GCM) 10K type strain sequencing project: providing services to taxonomists for standard genome sequencing and annotation.</title>
        <authorList>
            <consortium name="The Broad Institute Genomics Platform"/>
            <consortium name="The Broad Institute Genome Sequencing Center for Infectious Disease"/>
            <person name="Wu L."/>
            <person name="Ma J."/>
        </authorList>
    </citation>
    <scope>NUCLEOTIDE SEQUENCE [LARGE SCALE GENOMIC DNA]</scope>
    <source>
        <strain evidence="3">ICMP 19430</strain>
    </source>
</reference>
<protein>
    <submittedName>
        <fullName evidence="2">Uncharacterized protein</fullName>
    </submittedName>
</protein>
<comment type="caution">
    <text evidence="2">The sequence shown here is derived from an EMBL/GenBank/DDBJ whole genome shotgun (WGS) entry which is preliminary data.</text>
</comment>
<accession>A0ABW2RZT8</accession>
<gene>
    <name evidence="2" type="ORF">ACFQS9_15840</name>
</gene>
<dbReference type="Proteomes" id="UP001596484">
    <property type="component" value="Unassembled WGS sequence"/>
</dbReference>
<evidence type="ECO:0000256" key="1">
    <source>
        <dbReference type="SAM" id="MobiDB-lite"/>
    </source>
</evidence>
<dbReference type="EMBL" id="JBHTCS010000017">
    <property type="protein sequence ID" value="MFC7449367.1"/>
    <property type="molecule type" value="Genomic_DNA"/>
</dbReference>
<dbReference type="RefSeq" id="WP_378406268.1">
    <property type="nucleotide sequence ID" value="NZ_JBHTCS010000017.1"/>
</dbReference>
<name>A0ABW2RZT8_9NOCA</name>
<organism evidence="2 3">
    <name type="scientific">Rhodococcus daqingensis</name>
    <dbReference type="NCBI Taxonomy" id="2479363"/>
    <lineage>
        <taxon>Bacteria</taxon>
        <taxon>Bacillati</taxon>
        <taxon>Actinomycetota</taxon>
        <taxon>Actinomycetes</taxon>
        <taxon>Mycobacteriales</taxon>
        <taxon>Nocardiaceae</taxon>
        <taxon>Rhodococcus</taxon>
    </lineage>
</organism>
<proteinExistence type="predicted"/>
<feature type="region of interest" description="Disordered" evidence="1">
    <location>
        <begin position="69"/>
        <end position="89"/>
    </location>
</feature>
<evidence type="ECO:0000313" key="2">
    <source>
        <dbReference type="EMBL" id="MFC7449367.1"/>
    </source>
</evidence>
<evidence type="ECO:0000313" key="3">
    <source>
        <dbReference type="Proteomes" id="UP001596484"/>
    </source>
</evidence>
<sequence>MVTGEALQKLIDEGLSAHATAKQQEALVKTIKTIVPDDAAATVSIESLKEAVATGAQAANGDAPAALVDAQPATGNAPAATGDAVPQAC</sequence>